<evidence type="ECO:0000313" key="2">
    <source>
        <dbReference type="Proteomes" id="UP000326837"/>
    </source>
</evidence>
<reference evidence="2" key="1">
    <citation type="submission" date="2019-10" db="EMBL/GenBank/DDBJ databases">
        <title>Lacipirellula parvula gen. nov., sp. nov., representing a lineage of planctomycetes widespread in freshwater anoxic habitats, and description of the family Lacipirellulaceae.</title>
        <authorList>
            <person name="Dedysh S.N."/>
            <person name="Kulichevskaya I.S."/>
            <person name="Beletsky A.V."/>
            <person name="Rakitin A.L."/>
            <person name="Mardanov A.V."/>
            <person name="Ivanova A.A."/>
            <person name="Saltykova V.X."/>
            <person name="Rijpstra W.I.C."/>
            <person name="Sinninghe Damste J.S."/>
            <person name="Ravin N.V."/>
        </authorList>
    </citation>
    <scope>NUCLEOTIDE SEQUENCE [LARGE SCALE GENOMIC DNA]</scope>
    <source>
        <strain evidence="2">PX69</strain>
    </source>
</reference>
<keyword evidence="2" id="KW-1185">Reference proteome</keyword>
<protein>
    <submittedName>
        <fullName evidence="1">Uncharacterized protein</fullName>
    </submittedName>
</protein>
<dbReference type="KEGG" id="lpav:PLANPX_0233"/>
<organism evidence="1 2">
    <name type="scientific">Lacipirellula parvula</name>
    <dbReference type="NCBI Taxonomy" id="2650471"/>
    <lineage>
        <taxon>Bacteria</taxon>
        <taxon>Pseudomonadati</taxon>
        <taxon>Planctomycetota</taxon>
        <taxon>Planctomycetia</taxon>
        <taxon>Pirellulales</taxon>
        <taxon>Lacipirellulaceae</taxon>
        <taxon>Lacipirellula</taxon>
    </lineage>
</organism>
<gene>
    <name evidence="1" type="ORF">PLANPX_0233</name>
</gene>
<accession>A0A5K7X7B7</accession>
<evidence type="ECO:0000313" key="1">
    <source>
        <dbReference type="EMBL" id="BBO30621.1"/>
    </source>
</evidence>
<proteinExistence type="predicted"/>
<name>A0A5K7X7B7_9BACT</name>
<dbReference type="Proteomes" id="UP000326837">
    <property type="component" value="Chromosome"/>
</dbReference>
<sequence>MLRSQLRLPGRLVLRTGLRLCRQELLQEGLLPEPLVRS</sequence>
<dbReference type="EMBL" id="AP021861">
    <property type="protein sequence ID" value="BBO30621.1"/>
    <property type="molecule type" value="Genomic_DNA"/>
</dbReference>
<dbReference type="AlphaFoldDB" id="A0A5K7X7B7"/>